<feature type="domain" description="HTH cro/C1-type" evidence="2">
    <location>
        <begin position="68"/>
        <end position="122"/>
    </location>
</feature>
<sequence>MTAQTFKTPSGETMVVLSQADYEALVEAASEAADAAAVRSFKERIASGEEELLPSAMVDRILSGENPILVWREHRGLSARAVAEKIGIAPSFLSQIENGKREGSVETLKKIAKALGVTLDDIA</sequence>
<evidence type="ECO:0000313" key="4">
    <source>
        <dbReference type="Proteomes" id="UP001203284"/>
    </source>
</evidence>
<dbReference type="SMART" id="SM00530">
    <property type="entry name" value="HTH_XRE"/>
    <property type="match status" value="1"/>
</dbReference>
<dbReference type="CDD" id="cd00093">
    <property type="entry name" value="HTH_XRE"/>
    <property type="match status" value="1"/>
</dbReference>
<dbReference type="SUPFAM" id="SSF47413">
    <property type="entry name" value="lambda repressor-like DNA-binding domains"/>
    <property type="match status" value="1"/>
</dbReference>
<organism evidence="3 4">
    <name type="scientific">Ancylobacter crimeensis</name>
    <dbReference type="NCBI Taxonomy" id="2579147"/>
    <lineage>
        <taxon>Bacteria</taxon>
        <taxon>Pseudomonadati</taxon>
        <taxon>Pseudomonadota</taxon>
        <taxon>Alphaproteobacteria</taxon>
        <taxon>Hyphomicrobiales</taxon>
        <taxon>Xanthobacteraceae</taxon>
        <taxon>Ancylobacter</taxon>
    </lineage>
</organism>
<dbReference type="Gene3D" id="1.10.260.40">
    <property type="entry name" value="lambda repressor-like DNA-binding domains"/>
    <property type="match status" value="1"/>
</dbReference>
<dbReference type="EMBL" id="JALKCH010000017">
    <property type="protein sequence ID" value="MCK0198974.1"/>
    <property type="molecule type" value="Genomic_DNA"/>
</dbReference>
<dbReference type="PANTHER" id="PTHR46797:SF1">
    <property type="entry name" value="METHYLPHOSPHONATE SYNTHASE"/>
    <property type="match status" value="1"/>
</dbReference>
<dbReference type="InterPro" id="IPR001387">
    <property type="entry name" value="Cro/C1-type_HTH"/>
</dbReference>
<protein>
    <submittedName>
        <fullName evidence="3">Helix-turn-helix domain-containing protein</fullName>
    </submittedName>
</protein>
<dbReference type="RefSeq" id="WP_247030877.1">
    <property type="nucleotide sequence ID" value="NZ_JALKCH010000017.1"/>
</dbReference>
<dbReference type="InterPro" id="IPR050807">
    <property type="entry name" value="TransReg_Diox_bact_type"/>
</dbReference>
<gene>
    <name evidence="3" type="ORF">MWN34_18915</name>
</gene>
<comment type="caution">
    <text evidence="3">The sequence shown here is derived from an EMBL/GenBank/DDBJ whole genome shotgun (WGS) entry which is preliminary data.</text>
</comment>
<dbReference type="Proteomes" id="UP001203284">
    <property type="component" value="Unassembled WGS sequence"/>
</dbReference>
<name>A0ABT0DG91_9HYPH</name>
<dbReference type="PANTHER" id="PTHR46797">
    <property type="entry name" value="HTH-TYPE TRANSCRIPTIONAL REGULATOR"/>
    <property type="match status" value="1"/>
</dbReference>
<keyword evidence="1" id="KW-0238">DNA-binding</keyword>
<evidence type="ECO:0000259" key="2">
    <source>
        <dbReference type="PROSITE" id="PS50943"/>
    </source>
</evidence>
<reference evidence="3 4" key="1">
    <citation type="submission" date="2022-04" db="EMBL/GenBank/DDBJ databases">
        <authorList>
            <person name="Grouzdev D.S."/>
            <person name="Pantiukh K.S."/>
            <person name="Krutkina M.S."/>
        </authorList>
    </citation>
    <scope>NUCLEOTIDE SEQUENCE [LARGE SCALE GENOMIC DNA]</scope>
    <source>
        <strain evidence="3 4">6x-1</strain>
    </source>
</reference>
<accession>A0ABT0DG91</accession>
<keyword evidence="4" id="KW-1185">Reference proteome</keyword>
<evidence type="ECO:0000256" key="1">
    <source>
        <dbReference type="ARBA" id="ARBA00023125"/>
    </source>
</evidence>
<evidence type="ECO:0000313" key="3">
    <source>
        <dbReference type="EMBL" id="MCK0198974.1"/>
    </source>
</evidence>
<proteinExistence type="predicted"/>
<dbReference type="PROSITE" id="PS50943">
    <property type="entry name" value="HTH_CROC1"/>
    <property type="match status" value="1"/>
</dbReference>
<dbReference type="InterPro" id="IPR010982">
    <property type="entry name" value="Lambda_DNA-bd_dom_sf"/>
</dbReference>
<dbReference type="Pfam" id="PF01381">
    <property type="entry name" value="HTH_3"/>
    <property type="match status" value="1"/>
</dbReference>